<evidence type="ECO:0000313" key="2">
    <source>
        <dbReference type="EMBL" id="KAJ6312431.1"/>
    </source>
</evidence>
<reference evidence="2" key="1">
    <citation type="submission" date="2022-10" db="EMBL/GenBank/DDBJ databases">
        <authorList>
            <person name="Hyden B.L."/>
            <person name="Feng K."/>
            <person name="Yates T."/>
            <person name="Jawdy S."/>
            <person name="Smart L.B."/>
            <person name="Muchero W."/>
        </authorList>
    </citation>
    <scope>NUCLEOTIDE SEQUENCE</scope>
    <source>
        <tissue evidence="2">Shoot tip</tissue>
    </source>
</reference>
<sequence>MMSSFDPNLFMWKSHFHNGLQSSLIALLSAYFVDGLVFFLCSFLSFFVLGLAQFSFFPRVYWVLKNLAYWYYTSDTSGCSFLFLCVLLFLSFLKSWCAKAK</sequence>
<protein>
    <submittedName>
        <fullName evidence="2">Uncharacterized protein</fullName>
    </submittedName>
</protein>
<keyword evidence="3" id="KW-1185">Reference proteome</keyword>
<comment type="caution">
    <text evidence="2">The sequence shown here is derived from an EMBL/GenBank/DDBJ whole genome shotgun (WGS) entry which is preliminary data.</text>
</comment>
<accession>A0ABQ8ZVZ4</accession>
<name>A0ABQ8ZVZ4_9ROSI</name>
<gene>
    <name evidence="2" type="ORF">OIU77_014039</name>
</gene>
<evidence type="ECO:0000256" key="1">
    <source>
        <dbReference type="SAM" id="Phobius"/>
    </source>
</evidence>
<reference evidence="2" key="2">
    <citation type="journal article" date="2023" name="Int. J. Mol. Sci.">
        <title>De Novo Assembly and Annotation of 11 Diverse Shrub Willow (Salix) Genomes Reveals Novel Gene Organization in Sex-Linked Regions.</title>
        <authorList>
            <person name="Hyden B."/>
            <person name="Feng K."/>
            <person name="Yates T.B."/>
            <person name="Jawdy S."/>
            <person name="Cereghino C."/>
            <person name="Smart L.B."/>
            <person name="Muchero W."/>
        </authorList>
    </citation>
    <scope>NUCLEOTIDE SEQUENCE</scope>
    <source>
        <tissue evidence="2">Shoot tip</tissue>
    </source>
</reference>
<evidence type="ECO:0000313" key="3">
    <source>
        <dbReference type="Proteomes" id="UP001141253"/>
    </source>
</evidence>
<keyword evidence="1" id="KW-0812">Transmembrane</keyword>
<feature type="transmembrane region" description="Helical" evidence="1">
    <location>
        <begin position="20"/>
        <end position="49"/>
    </location>
</feature>
<proteinExistence type="predicted"/>
<keyword evidence="1" id="KW-1133">Transmembrane helix</keyword>
<dbReference type="EMBL" id="JAPFFI010000024">
    <property type="protein sequence ID" value="KAJ6312431.1"/>
    <property type="molecule type" value="Genomic_DNA"/>
</dbReference>
<feature type="transmembrane region" description="Helical" evidence="1">
    <location>
        <begin position="69"/>
        <end position="93"/>
    </location>
</feature>
<organism evidence="2 3">
    <name type="scientific">Salix suchowensis</name>
    <dbReference type="NCBI Taxonomy" id="1278906"/>
    <lineage>
        <taxon>Eukaryota</taxon>
        <taxon>Viridiplantae</taxon>
        <taxon>Streptophyta</taxon>
        <taxon>Embryophyta</taxon>
        <taxon>Tracheophyta</taxon>
        <taxon>Spermatophyta</taxon>
        <taxon>Magnoliopsida</taxon>
        <taxon>eudicotyledons</taxon>
        <taxon>Gunneridae</taxon>
        <taxon>Pentapetalae</taxon>
        <taxon>rosids</taxon>
        <taxon>fabids</taxon>
        <taxon>Malpighiales</taxon>
        <taxon>Salicaceae</taxon>
        <taxon>Saliceae</taxon>
        <taxon>Salix</taxon>
    </lineage>
</organism>
<dbReference type="Proteomes" id="UP001141253">
    <property type="component" value="Chromosome 10"/>
</dbReference>
<keyword evidence="1" id="KW-0472">Membrane</keyword>